<dbReference type="Pfam" id="PF07732">
    <property type="entry name" value="Cu-oxidase_3"/>
    <property type="match status" value="1"/>
</dbReference>
<dbReference type="InterPro" id="IPR011706">
    <property type="entry name" value="Cu-oxidase_C"/>
</dbReference>
<evidence type="ECO:0000259" key="10">
    <source>
        <dbReference type="Pfam" id="PF07732"/>
    </source>
</evidence>
<evidence type="ECO:0000256" key="6">
    <source>
        <dbReference type="ARBA" id="ARBA00023180"/>
    </source>
</evidence>
<feature type="domain" description="Plastocyanin-like" evidence="8">
    <location>
        <begin position="162"/>
        <end position="302"/>
    </location>
</feature>
<dbReference type="GO" id="GO:0005507">
    <property type="term" value="F:copper ion binding"/>
    <property type="evidence" value="ECO:0007669"/>
    <property type="project" value="InterPro"/>
</dbReference>
<dbReference type="PROSITE" id="PS00080">
    <property type="entry name" value="MULTICOPPER_OXIDASE2"/>
    <property type="match status" value="1"/>
</dbReference>
<dbReference type="InterPro" id="IPR008972">
    <property type="entry name" value="Cupredoxin"/>
</dbReference>
<dbReference type="Pfam" id="PF00394">
    <property type="entry name" value="Cu-oxidase"/>
    <property type="match status" value="1"/>
</dbReference>
<organism evidence="11">
    <name type="scientific">Flammulina velutipes</name>
    <name type="common">Agaricus velutipes</name>
    <dbReference type="NCBI Taxonomy" id="38945"/>
    <lineage>
        <taxon>Eukaryota</taxon>
        <taxon>Fungi</taxon>
        <taxon>Dikarya</taxon>
        <taxon>Basidiomycota</taxon>
        <taxon>Agaricomycotina</taxon>
        <taxon>Agaricomycetes</taxon>
        <taxon>Agaricomycetidae</taxon>
        <taxon>Agaricales</taxon>
        <taxon>Marasmiineae</taxon>
        <taxon>Physalacriaceae</taxon>
        <taxon>Flammulina</taxon>
    </lineage>
</organism>
<evidence type="ECO:0000256" key="4">
    <source>
        <dbReference type="ARBA" id="ARBA00023008"/>
    </source>
</evidence>
<evidence type="ECO:0000256" key="2">
    <source>
        <dbReference type="ARBA" id="ARBA00022723"/>
    </source>
</evidence>
<dbReference type="PANTHER" id="PTHR11709">
    <property type="entry name" value="MULTI-COPPER OXIDASE"/>
    <property type="match status" value="1"/>
</dbReference>
<dbReference type="EMBL" id="KF557729">
    <property type="protein sequence ID" value="AHD24907.1"/>
    <property type="molecule type" value="Genomic_DNA"/>
</dbReference>
<dbReference type="FunFam" id="2.60.40.420:FF:000045">
    <property type="entry name" value="Laccase 2"/>
    <property type="match status" value="1"/>
</dbReference>
<dbReference type="AlphaFoldDB" id="V9XS92"/>
<evidence type="ECO:0000259" key="9">
    <source>
        <dbReference type="Pfam" id="PF07731"/>
    </source>
</evidence>
<dbReference type="PANTHER" id="PTHR11709:SF511">
    <property type="entry name" value="LACCASE"/>
    <property type="match status" value="1"/>
</dbReference>
<dbReference type="PROSITE" id="PS00079">
    <property type="entry name" value="MULTICOPPER_OXIDASE1"/>
    <property type="match status" value="1"/>
</dbReference>
<keyword evidence="6" id="KW-0325">Glycoprotein</keyword>
<evidence type="ECO:0000256" key="7">
    <source>
        <dbReference type="SAM" id="SignalP"/>
    </source>
</evidence>
<feature type="chain" id="PRO_5007732686" evidence="7">
    <location>
        <begin position="21"/>
        <end position="516"/>
    </location>
</feature>
<dbReference type="SUPFAM" id="SSF49503">
    <property type="entry name" value="Cupredoxins"/>
    <property type="match status" value="3"/>
</dbReference>
<dbReference type="EC" id="1.10.3.2" evidence="11 12"/>
<dbReference type="SMR" id="V9XS92"/>
<dbReference type="CDD" id="cd13903">
    <property type="entry name" value="CuRO_3_Tv-LCC_like"/>
    <property type="match status" value="1"/>
</dbReference>
<dbReference type="InterPro" id="IPR045087">
    <property type="entry name" value="Cu-oxidase_fam"/>
</dbReference>
<dbReference type="Pfam" id="PF07731">
    <property type="entry name" value="Cu-oxidase_2"/>
    <property type="match status" value="1"/>
</dbReference>
<reference evidence="12" key="1">
    <citation type="journal article" date="2014" name="Mycobiology">
        <title>Genome-Wide Identification and Characterization of Novel Laccase Genes in the White-Rot Fungus Flammulina velutipes.</title>
        <authorList>
            <person name="Kim H.I."/>
            <person name="Kwon O.C."/>
            <person name="Kong W.S."/>
            <person name="Lee C.S."/>
            <person name="Park Y.J."/>
        </authorList>
    </citation>
    <scope>NUCLEOTIDE SEQUENCE</scope>
    <source>
        <strain evidence="12">KACC42780</strain>
    </source>
</reference>
<dbReference type="EMBL" id="KM276550">
    <property type="protein sequence ID" value="AIW01081.1"/>
    <property type="molecule type" value="Genomic_DNA"/>
</dbReference>
<feature type="signal peptide" evidence="7">
    <location>
        <begin position="1"/>
        <end position="20"/>
    </location>
</feature>
<keyword evidence="7" id="KW-0732">Signal</keyword>
<protein>
    <submittedName>
        <fullName evidence="11 12">Laccase</fullName>
        <ecNumber evidence="11 12">1.10.3.2</ecNumber>
    </submittedName>
</protein>
<dbReference type="GO" id="GO:0052716">
    <property type="term" value="F:hydroquinone:oxygen oxidoreductase activity"/>
    <property type="evidence" value="ECO:0007669"/>
    <property type="project" value="UniProtKB-EC"/>
</dbReference>
<evidence type="ECO:0000259" key="8">
    <source>
        <dbReference type="Pfam" id="PF00394"/>
    </source>
</evidence>
<dbReference type="InterPro" id="IPR011707">
    <property type="entry name" value="Cu-oxidase-like_N"/>
</dbReference>
<accession>V9XS92</accession>
<dbReference type="InterPro" id="IPR002355">
    <property type="entry name" value="Cu_oxidase_Cu_BS"/>
</dbReference>
<name>V9XS92_FLAVE</name>
<evidence type="ECO:0000313" key="11">
    <source>
        <dbReference type="EMBL" id="AHD24907.1"/>
    </source>
</evidence>
<keyword evidence="3 11" id="KW-0560">Oxidoreductase</keyword>
<evidence type="ECO:0000256" key="5">
    <source>
        <dbReference type="ARBA" id="ARBA00023157"/>
    </source>
</evidence>
<reference evidence="12" key="2">
    <citation type="submission" date="2014-08" db="EMBL/GenBank/DDBJ databases">
        <authorList>
            <person name="Park Y.-J."/>
            <person name="Kim H.-I."/>
        </authorList>
    </citation>
    <scope>NUCLEOTIDE SEQUENCE</scope>
    <source>
        <strain evidence="12">KACC42780</strain>
    </source>
</reference>
<evidence type="ECO:0000256" key="1">
    <source>
        <dbReference type="ARBA" id="ARBA00010609"/>
    </source>
</evidence>
<comment type="similarity">
    <text evidence="1">Belongs to the multicopper oxidase family.</text>
</comment>
<dbReference type="InterPro" id="IPR001117">
    <property type="entry name" value="Cu-oxidase_2nd"/>
</dbReference>
<dbReference type="Gene3D" id="2.60.40.420">
    <property type="entry name" value="Cupredoxins - blue copper proteins"/>
    <property type="match status" value="3"/>
</dbReference>
<reference evidence="11" key="3">
    <citation type="journal article" date="2015" name="Gene">
        <title>The multigene family of fungal laccases and their expression in the white rot basidiomycete Flammulina velutipes.</title>
        <authorList>
            <person name="Wang W."/>
            <person name="Liu F."/>
            <person name="Jiang Y."/>
            <person name="Wu G."/>
            <person name="Guo L."/>
            <person name="Chen R."/>
            <person name="Chen B."/>
            <person name="Lu Y."/>
            <person name="Dai Y."/>
            <person name="Xie B."/>
        </authorList>
    </citation>
    <scope>NUCLEOTIDE SEQUENCE</scope>
    <source>
        <strain evidence="11">W23</strain>
    </source>
</reference>
<evidence type="ECO:0000313" key="12">
    <source>
        <dbReference type="EMBL" id="AIW01081.1"/>
    </source>
</evidence>
<feature type="domain" description="Plastocyanin-like" evidence="9">
    <location>
        <begin position="367"/>
        <end position="489"/>
    </location>
</feature>
<dbReference type="InterPro" id="IPR033138">
    <property type="entry name" value="Cu_oxidase_CS"/>
</dbReference>
<sequence>MSRSLTAFITLSLLVLRSFAGIGPITDLVIANADVAPDGFTRTAALSGGTVNGALITGSRGDNFQINVVNNLNDNNILQSTSIHWHGMFMAGTSWADGPAFVNQCPIAKSNSFVYDFTALEQAGTFWYHSHLSSQYCDGIRGPMVIYDPDDPHAALYDVDNDDTVITLADWYHAFAKTLAFPTPDSTLINGLGRWAEDPTSDLAVINVEAGVRYRFRLVSMSCDPNFVFAIQGHTLNIIEADGVSTEPIEVDQITIFAGQRYSFVLTADQAVDNYWIRAEPTPGPTGFEDGINSAILRYSGAAEAEPTDDTVESTNPLDENALVPLENPGADGTAEVGADDVFAINLALAFDLSTFKFTVNGATFEPPTTPVLLQLLSGAQTADTLLPAGSLFTLPANRVVELSIPSEGLIGGPHPFHLHGHVFDVIRGPGQTDYNFENPPRRDVVSIGAAGDNVTIRFTTDNPGPWFLHCHIDWHLEAGLALVFAEDTDNWDVSTPPTSWDELCPIYDALSEDDL</sequence>
<evidence type="ECO:0000256" key="3">
    <source>
        <dbReference type="ARBA" id="ARBA00023002"/>
    </source>
</evidence>
<proteinExistence type="inferred from homology"/>
<keyword evidence="4" id="KW-0186">Copper</keyword>
<gene>
    <name evidence="11" type="primary">lac6</name>
    <name evidence="12" type="synonym">Lac-1</name>
</gene>
<keyword evidence="5" id="KW-1015">Disulfide bond</keyword>
<keyword evidence="2" id="KW-0479">Metal-binding</keyword>
<feature type="domain" description="Plastocyanin-like" evidence="10">
    <location>
        <begin position="32"/>
        <end position="150"/>
    </location>
</feature>